<proteinExistence type="predicted"/>
<dbReference type="EMBL" id="DUGH01000049">
    <property type="protein sequence ID" value="HIH16167.1"/>
    <property type="molecule type" value="Genomic_DNA"/>
</dbReference>
<dbReference type="Proteomes" id="UP000678237">
    <property type="component" value="Unassembled WGS sequence"/>
</dbReference>
<dbReference type="EMBL" id="JAGVWE010000003">
    <property type="protein sequence ID" value="MBS3062941.1"/>
    <property type="molecule type" value="Genomic_DNA"/>
</dbReference>
<comment type="caution">
    <text evidence="1">The sequence shown here is derived from an EMBL/GenBank/DDBJ whole genome shotgun (WGS) entry which is preliminary data.</text>
</comment>
<evidence type="ECO:0000313" key="3">
    <source>
        <dbReference type="Proteomes" id="UP000564964"/>
    </source>
</evidence>
<sequence>MQCDIKEDACSSEETGAGCRCECGEANCECGSNEGGCGSGLKGCGSGGHAEMIFGAALRAKHELLTEKIKARLEKAHGRKFDEVAELVVGVLAAKWKGKQEMAKKWEEFNEKLEAIFEEGK</sequence>
<reference evidence="3" key="1">
    <citation type="journal article" date="2020" name="bioRxiv">
        <title>A rank-normalized archaeal taxonomy based on genome phylogeny resolves widespread incomplete and uneven classifications.</title>
        <authorList>
            <person name="Rinke C."/>
            <person name="Chuvochina M."/>
            <person name="Mussig A.J."/>
            <person name="Chaumeil P.-A."/>
            <person name="Waite D.W."/>
            <person name="Whitman W.B."/>
            <person name="Parks D.H."/>
            <person name="Hugenholtz P."/>
        </authorList>
    </citation>
    <scope>NUCLEOTIDE SEQUENCE [LARGE SCALE GENOMIC DNA]</scope>
</reference>
<evidence type="ECO:0000313" key="1">
    <source>
        <dbReference type="EMBL" id="HIH16167.1"/>
    </source>
</evidence>
<dbReference type="Proteomes" id="UP000564964">
    <property type="component" value="Unassembled WGS sequence"/>
</dbReference>
<organism evidence="1 3">
    <name type="scientific">Candidatus Iainarchaeum sp</name>
    <dbReference type="NCBI Taxonomy" id="3101447"/>
    <lineage>
        <taxon>Archaea</taxon>
        <taxon>Candidatus Iainarchaeota</taxon>
        <taxon>Candidatus Iainarchaeia</taxon>
        <taxon>Candidatus Iainarchaeales</taxon>
        <taxon>Candidatus Iainarchaeaceae</taxon>
        <taxon>Candidatus Iainarchaeum</taxon>
    </lineage>
</organism>
<reference evidence="2" key="3">
    <citation type="submission" date="2021-05" db="EMBL/GenBank/DDBJ databases">
        <title>Protein family content uncovers lineage relationships and bacterial pathway maintenance mechanisms in DPANN archaea.</title>
        <authorList>
            <person name="Castelle C.J."/>
            <person name="Meheust R."/>
            <person name="Jaffe A.L."/>
            <person name="Seitz K."/>
            <person name="Gong X."/>
            <person name="Baker B.J."/>
            <person name="Banfield J.F."/>
        </authorList>
    </citation>
    <scope>NUCLEOTIDE SEQUENCE</scope>
    <source>
        <strain evidence="2">RIFCSPLOWO2_01_FULL_58_19</strain>
    </source>
</reference>
<evidence type="ECO:0000313" key="2">
    <source>
        <dbReference type="EMBL" id="MBS3062941.1"/>
    </source>
</evidence>
<name>A0A7J4JJP9_9ARCH</name>
<gene>
    <name evidence="1" type="ORF">HA252_02070</name>
    <name evidence="2" type="ORF">J4203_03640</name>
</gene>
<accession>A0A7J4JJP9</accession>
<reference evidence="2" key="2">
    <citation type="submission" date="2021-03" db="EMBL/GenBank/DDBJ databases">
        <authorList>
            <person name="Jaffe A."/>
        </authorList>
    </citation>
    <scope>NUCLEOTIDE SEQUENCE</scope>
    <source>
        <strain evidence="2">RIFCSPLOWO2_01_FULL_58_19</strain>
    </source>
</reference>
<dbReference type="AlphaFoldDB" id="A0A7J4JJP9"/>
<protein>
    <submittedName>
        <fullName evidence="1">Uncharacterized protein</fullName>
    </submittedName>
</protein>